<keyword evidence="3" id="KW-1185">Reference proteome</keyword>
<comment type="caution">
    <text evidence="2">The sequence shown here is derived from an EMBL/GenBank/DDBJ whole genome shotgun (WGS) entry which is preliminary data.</text>
</comment>
<reference evidence="2 3" key="1">
    <citation type="submission" date="2021-02" db="EMBL/GenBank/DDBJ databases">
        <title>Variation within the Batrachochytrium salamandrivorans European outbreak.</title>
        <authorList>
            <person name="Kelly M."/>
            <person name="Pasmans F."/>
            <person name="Shea T.P."/>
            <person name="Munoz J.F."/>
            <person name="Carranza S."/>
            <person name="Cuomo C.A."/>
            <person name="Martel A."/>
        </authorList>
    </citation>
    <scope>NUCLEOTIDE SEQUENCE [LARGE SCALE GENOMIC DNA]</scope>
    <source>
        <strain evidence="2 3">AMFP18/2</strain>
    </source>
</reference>
<accession>A0ABQ8F4Z4</accession>
<name>A0ABQ8F4Z4_9FUNG</name>
<proteinExistence type="predicted"/>
<organism evidence="2 3">
    <name type="scientific">Batrachochytrium salamandrivorans</name>
    <dbReference type="NCBI Taxonomy" id="1357716"/>
    <lineage>
        <taxon>Eukaryota</taxon>
        <taxon>Fungi</taxon>
        <taxon>Fungi incertae sedis</taxon>
        <taxon>Chytridiomycota</taxon>
        <taxon>Chytridiomycota incertae sedis</taxon>
        <taxon>Chytridiomycetes</taxon>
        <taxon>Rhizophydiales</taxon>
        <taxon>Rhizophydiales incertae sedis</taxon>
        <taxon>Batrachochytrium</taxon>
    </lineage>
</organism>
<dbReference type="EMBL" id="JAFCIX010000424">
    <property type="protein sequence ID" value="KAH6590724.1"/>
    <property type="molecule type" value="Genomic_DNA"/>
</dbReference>
<feature type="compositionally biased region" description="Acidic residues" evidence="1">
    <location>
        <begin position="160"/>
        <end position="169"/>
    </location>
</feature>
<evidence type="ECO:0000256" key="1">
    <source>
        <dbReference type="SAM" id="MobiDB-lite"/>
    </source>
</evidence>
<protein>
    <submittedName>
        <fullName evidence="2">Uncharacterized protein</fullName>
    </submittedName>
</protein>
<evidence type="ECO:0000313" key="3">
    <source>
        <dbReference type="Proteomes" id="UP001648503"/>
    </source>
</evidence>
<sequence>MLRVRVQLGDEQRRFHIDRGLATRKNLESKARWLFDLEDDEPYNIELESHDTGARPIPTNTVSGGLVSHTQVVRDSGQPTDLHPDNICLKLVPIDVLCKDKKMDKPIPQRLHQQRVEQQQQQLMMDVLCDLTHFVCTRNGMGVRSWISGQKQLLSKSESDLEPNEDAEAAVDTSPMFTDQLSGLQ</sequence>
<gene>
    <name evidence="2" type="ORF">BASA50_009187</name>
</gene>
<dbReference type="Proteomes" id="UP001648503">
    <property type="component" value="Unassembled WGS sequence"/>
</dbReference>
<evidence type="ECO:0000313" key="2">
    <source>
        <dbReference type="EMBL" id="KAH6590724.1"/>
    </source>
</evidence>
<feature type="compositionally biased region" description="Polar residues" evidence="1">
    <location>
        <begin position="175"/>
        <end position="185"/>
    </location>
</feature>
<feature type="region of interest" description="Disordered" evidence="1">
    <location>
        <begin position="157"/>
        <end position="185"/>
    </location>
</feature>